<protein>
    <submittedName>
        <fullName evidence="7">IclR family transcriptional regulator</fullName>
    </submittedName>
</protein>
<dbReference type="InterPro" id="IPR029016">
    <property type="entry name" value="GAF-like_dom_sf"/>
</dbReference>
<proteinExistence type="predicted"/>
<dbReference type="PROSITE" id="PS51077">
    <property type="entry name" value="HTH_ICLR"/>
    <property type="match status" value="1"/>
</dbReference>
<evidence type="ECO:0000256" key="2">
    <source>
        <dbReference type="ARBA" id="ARBA00023125"/>
    </source>
</evidence>
<dbReference type="PANTHER" id="PTHR30136">
    <property type="entry name" value="HELIX-TURN-HELIX TRANSCRIPTIONAL REGULATOR, ICLR FAMILY"/>
    <property type="match status" value="1"/>
</dbReference>
<dbReference type="SUPFAM" id="SSF46785">
    <property type="entry name" value="Winged helix' DNA-binding domain"/>
    <property type="match status" value="1"/>
</dbReference>
<dbReference type="InterPro" id="IPR036388">
    <property type="entry name" value="WH-like_DNA-bd_sf"/>
</dbReference>
<dbReference type="Pfam" id="PF09339">
    <property type="entry name" value="HTH_IclR"/>
    <property type="match status" value="1"/>
</dbReference>
<feature type="domain" description="HTH iclR-type" evidence="5">
    <location>
        <begin position="3"/>
        <end position="64"/>
    </location>
</feature>
<feature type="region of interest" description="Disordered" evidence="4">
    <location>
        <begin position="237"/>
        <end position="259"/>
    </location>
</feature>
<keyword evidence="1" id="KW-0805">Transcription regulation</keyword>
<dbReference type="InterPro" id="IPR014757">
    <property type="entry name" value="Tscrpt_reg_IclR_C"/>
</dbReference>
<name>A0A2S4M6Q0_9HYPH</name>
<evidence type="ECO:0000256" key="1">
    <source>
        <dbReference type="ARBA" id="ARBA00023015"/>
    </source>
</evidence>
<dbReference type="GO" id="GO:0003700">
    <property type="term" value="F:DNA-binding transcription factor activity"/>
    <property type="evidence" value="ECO:0007669"/>
    <property type="project" value="TreeGrafter"/>
</dbReference>
<gene>
    <name evidence="7" type="ORF">CYD53_10938</name>
</gene>
<evidence type="ECO:0000259" key="6">
    <source>
        <dbReference type="PROSITE" id="PS51078"/>
    </source>
</evidence>
<comment type="caution">
    <text evidence="7">The sequence shown here is derived from an EMBL/GenBank/DDBJ whole genome shotgun (WGS) entry which is preliminary data.</text>
</comment>
<dbReference type="OrthoDB" id="9807558at2"/>
<dbReference type="GO" id="GO:0003677">
    <property type="term" value="F:DNA binding"/>
    <property type="evidence" value="ECO:0007669"/>
    <property type="project" value="UniProtKB-KW"/>
</dbReference>
<evidence type="ECO:0000313" key="7">
    <source>
        <dbReference type="EMBL" id="POR50331.1"/>
    </source>
</evidence>
<feature type="compositionally biased region" description="Basic and acidic residues" evidence="4">
    <location>
        <begin position="249"/>
        <end position="259"/>
    </location>
</feature>
<dbReference type="PROSITE" id="PS51078">
    <property type="entry name" value="ICLR_ED"/>
    <property type="match status" value="1"/>
</dbReference>
<keyword evidence="2" id="KW-0238">DNA-binding</keyword>
<feature type="domain" description="IclR-ED" evidence="6">
    <location>
        <begin position="61"/>
        <end position="243"/>
    </location>
</feature>
<dbReference type="AlphaFoldDB" id="A0A2S4M6Q0"/>
<evidence type="ECO:0000259" key="5">
    <source>
        <dbReference type="PROSITE" id="PS51077"/>
    </source>
</evidence>
<dbReference type="InterPro" id="IPR050707">
    <property type="entry name" value="HTH_MetabolicPath_Reg"/>
</dbReference>
<reference evidence="7 8" key="1">
    <citation type="submission" date="2018-01" db="EMBL/GenBank/DDBJ databases">
        <title>Genomic Encyclopedia of Type Strains, Phase III (KMG-III): the genomes of soil and plant-associated and newly described type strains.</title>
        <authorList>
            <person name="Whitman W."/>
        </authorList>
    </citation>
    <scope>NUCLEOTIDE SEQUENCE [LARGE SCALE GENOMIC DNA]</scope>
    <source>
        <strain evidence="7 8">1131</strain>
    </source>
</reference>
<sequence length="259" mass="27911">MSGRGAERILEFIEWLARRYEPATLAEITQAMAVPKSSALLLLRSLVSAGYVLRQPDGLYVLIRLPGEPSPGQQGWGTILRVVEPVLREAVDAARESGFIAILTEGKVRYLNKLLPMREIRYDRDISHARTLHEVASGIVLLAGMSQGEREAYLAGLDEATASTVRAHVEAAQRDGAFVNLKGVVEGAAGIAAPILSQDGRVVAALNISGPRERIAQDQERLKALTIAAAAQASHELAKRSASFAKNTGRNDRDQGPSD</sequence>
<dbReference type="InterPro" id="IPR036390">
    <property type="entry name" value="WH_DNA-bd_sf"/>
</dbReference>
<dbReference type="Gene3D" id="1.10.10.10">
    <property type="entry name" value="Winged helix-like DNA-binding domain superfamily/Winged helix DNA-binding domain"/>
    <property type="match status" value="1"/>
</dbReference>
<dbReference type="EMBL" id="PQFZ01000009">
    <property type="protein sequence ID" value="POR50331.1"/>
    <property type="molecule type" value="Genomic_DNA"/>
</dbReference>
<dbReference type="Pfam" id="PF01614">
    <property type="entry name" value="IclR_C"/>
    <property type="match status" value="1"/>
</dbReference>
<keyword evidence="3" id="KW-0804">Transcription</keyword>
<keyword evidence="8" id="KW-1185">Reference proteome</keyword>
<dbReference type="Gene3D" id="3.30.450.40">
    <property type="match status" value="1"/>
</dbReference>
<accession>A0A2S4M6Q0</accession>
<evidence type="ECO:0000256" key="4">
    <source>
        <dbReference type="SAM" id="MobiDB-lite"/>
    </source>
</evidence>
<evidence type="ECO:0000256" key="3">
    <source>
        <dbReference type="ARBA" id="ARBA00023163"/>
    </source>
</evidence>
<dbReference type="PANTHER" id="PTHR30136:SF24">
    <property type="entry name" value="HTH-TYPE TRANSCRIPTIONAL REPRESSOR ALLR"/>
    <property type="match status" value="1"/>
</dbReference>
<dbReference type="GO" id="GO:0045892">
    <property type="term" value="P:negative regulation of DNA-templated transcription"/>
    <property type="evidence" value="ECO:0007669"/>
    <property type="project" value="TreeGrafter"/>
</dbReference>
<organism evidence="7 8">
    <name type="scientific">Bosea psychrotolerans</name>
    <dbReference type="NCBI Taxonomy" id="1871628"/>
    <lineage>
        <taxon>Bacteria</taxon>
        <taxon>Pseudomonadati</taxon>
        <taxon>Pseudomonadota</taxon>
        <taxon>Alphaproteobacteria</taxon>
        <taxon>Hyphomicrobiales</taxon>
        <taxon>Boseaceae</taxon>
        <taxon>Bosea</taxon>
    </lineage>
</organism>
<dbReference type="Proteomes" id="UP000236919">
    <property type="component" value="Unassembled WGS sequence"/>
</dbReference>
<dbReference type="SUPFAM" id="SSF55781">
    <property type="entry name" value="GAF domain-like"/>
    <property type="match status" value="1"/>
</dbReference>
<evidence type="ECO:0000313" key="8">
    <source>
        <dbReference type="Proteomes" id="UP000236919"/>
    </source>
</evidence>
<dbReference type="InterPro" id="IPR005471">
    <property type="entry name" value="Tscrpt_reg_IclR_N"/>
</dbReference>
<dbReference type="RefSeq" id="WP_103719119.1">
    <property type="nucleotide sequence ID" value="NZ_PQFZ01000009.1"/>
</dbReference>